<dbReference type="GO" id="GO:0033765">
    <property type="term" value="F:steroid dehydrogenase activity, acting on the CH-CH group of donors"/>
    <property type="evidence" value="ECO:0007669"/>
    <property type="project" value="UniProtKB-ARBA"/>
</dbReference>
<dbReference type="InterPro" id="IPR027477">
    <property type="entry name" value="Succ_DH/fumarate_Rdtase_cat_sf"/>
</dbReference>
<name>K0Z6W8_9ACTN</name>
<feature type="domain" description="FAD-dependent oxidoreductase 2 FAD-binding" evidence="7">
    <location>
        <begin position="77"/>
        <end position="503"/>
    </location>
</feature>
<evidence type="ECO:0000256" key="2">
    <source>
        <dbReference type="ARBA" id="ARBA00022630"/>
    </source>
</evidence>
<dbReference type="InterPro" id="IPR036188">
    <property type="entry name" value="FAD/NAD-bd_sf"/>
</dbReference>
<comment type="caution">
    <text evidence="8">The sequence shown here is derived from an EMBL/GenBank/DDBJ whole genome shotgun (WGS) entry which is preliminary data.</text>
</comment>
<evidence type="ECO:0000256" key="4">
    <source>
        <dbReference type="ARBA" id="ARBA00023002"/>
    </source>
</evidence>
<dbReference type="RefSeq" id="WP_009139848.1">
    <property type="nucleotide sequence ID" value="NZ_JH815199.1"/>
</dbReference>
<comment type="cofactor">
    <cofactor evidence="1">
        <name>FAD</name>
        <dbReference type="ChEBI" id="CHEBI:57692"/>
    </cofactor>
</comment>
<dbReference type="Proteomes" id="UP000006069">
    <property type="component" value="Unassembled WGS sequence"/>
</dbReference>
<keyword evidence="2" id="KW-0285">Flavoprotein</keyword>
<dbReference type="eggNOG" id="COG1053">
    <property type="taxonomic scope" value="Bacteria"/>
</dbReference>
<keyword evidence="3" id="KW-0274">FAD</keyword>
<dbReference type="OrthoDB" id="337830at2"/>
<gene>
    <name evidence="8" type="ORF">HMPREF9451_01668</name>
</gene>
<evidence type="ECO:0000256" key="1">
    <source>
        <dbReference type="ARBA" id="ARBA00001974"/>
    </source>
</evidence>
<evidence type="ECO:0000313" key="9">
    <source>
        <dbReference type="Proteomes" id="UP000006069"/>
    </source>
</evidence>
<keyword evidence="4" id="KW-0560">Oxidoreductase</keyword>
<feature type="region of interest" description="Disordered" evidence="5">
    <location>
        <begin position="28"/>
        <end position="56"/>
    </location>
</feature>
<dbReference type="AlphaFoldDB" id="K0Z6W8"/>
<dbReference type="Gene3D" id="3.50.50.60">
    <property type="entry name" value="FAD/NAD(P)-binding domain"/>
    <property type="match status" value="1"/>
</dbReference>
<evidence type="ECO:0000256" key="6">
    <source>
        <dbReference type="SAM" id="SignalP"/>
    </source>
</evidence>
<sequence length="562" mass="60939">MELDRRHFLKGAFATGAVAAAGVALAGCSPSESGEKPESGATEGGTPYPEGLQASDFESSPVELDPITKFSEEKTYDVVVVGAGTGGVPAALSALEEGATVAVLQKEPTPIAQGGTCTGVLLDESDEQGVMNFIQAFMEDCHWRADRDLATTWAKYSGETIRWMQVRTAEAGFPPYKIRPTAVTEYEDGSKCSRRSILFGPKPYNNGNAIKALAELAAEKGVEFFYSTPGVQLVTDESGAVTGVVGKSGTDYIKFNATKGVILSTGDYQNNQSLIERYCPDVKDFDRKQTNKTGDGIMMAMAIGGTFVPVGHSHMMHDFDSGPMYNEPFLTVNENGERFMNEDAEFEQLNCVLRYQPKPGWYSQIFDDNYVDQVTEWGGKPTDKEAIKVYMPDVEMDRSAESGANVIEDLIDTYCCDTLDELAEKLGIPADALKKSVERYNEMCDAGFDSDFGKKAKYLKKIEQPPYWGIHKHIRVSAMCAGAAVNGNYQALDKDRNVIPNLWITGFSAGQLCGLPDWSMFQGGMSAGHCMTTGRICGIQAATGGKLEPTTPITEADVVALD</sequence>
<dbReference type="PROSITE" id="PS51257">
    <property type="entry name" value="PROKAR_LIPOPROTEIN"/>
    <property type="match status" value="1"/>
</dbReference>
<dbReference type="HOGENOM" id="CLU_011398_4_3_11"/>
<dbReference type="Pfam" id="PF00890">
    <property type="entry name" value="FAD_binding_2"/>
    <property type="match status" value="1"/>
</dbReference>
<evidence type="ECO:0000313" key="8">
    <source>
        <dbReference type="EMBL" id="EJZ83150.1"/>
    </source>
</evidence>
<dbReference type="Gene3D" id="3.90.700.10">
    <property type="entry name" value="Succinate dehydrogenase/fumarate reductase flavoprotein, catalytic domain"/>
    <property type="match status" value="1"/>
</dbReference>
<dbReference type="PROSITE" id="PS51318">
    <property type="entry name" value="TAT"/>
    <property type="match status" value="1"/>
</dbReference>
<keyword evidence="6" id="KW-0732">Signal</keyword>
<dbReference type="InParanoid" id="K0Z6W8"/>
<dbReference type="NCBIfam" id="TIGR01409">
    <property type="entry name" value="TAT_signal_seq"/>
    <property type="match status" value="1"/>
</dbReference>
<dbReference type="SUPFAM" id="SSF51905">
    <property type="entry name" value="FAD/NAD(P)-binding domain"/>
    <property type="match status" value="1"/>
</dbReference>
<dbReference type="PANTHER" id="PTHR43400:SF7">
    <property type="entry name" value="FAD-DEPENDENT OXIDOREDUCTASE 2 FAD BINDING DOMAIN-CONTAINING PROTEIN"/>
    <property type="match status" value="1"/>
</dbReference>
<dbReference type="EMBL" id="ADMD01000009">
    <property type="protein sequence ID" value="EJZ83150.1"/>
    <property type="molecule type" value="Genomic_DNA"/>
</dbReference>
<dbReference type="InterPro" id="IPR006311">
    <property type="entry name" value="TAT_signal"/>
</dbReference>
<dbReference type="InterPro" id="IPR050315">
    <property type="entry name" value="FAD-oxidoreductase_2"/>
</dbReference>
<evidence type="ECO:0000256" key="5">
    <source>
        <dbReference type="SAM" id="MobiDB-lite"/>
    </source>
</evidence>
<protein>
    <submittedName>
        <fullName evidence="8">Tat (Twin-arginine translocation) pathway signal sequence</fullName>
    </submittedName>
</protein>
<accession>K0Z6W8</accession>
<evidence type="ECO:0000256" key="3">
    <source>
        <dbReference type="ARBA" id="ARBA00022827"/>
    </source>
</evidence>
<feature type="chain" id="PRO_5039249786" evidence="6">
    <location>
        <begin position="27"/>
        <end position="562"/>
    </location>
</feature>
<dbReference type="SUPFAM" id="SSF56425">
    <property type="entry name" value="Succinate dehydrogenase/fumarate reductase flavoprotein, catalytic domain"/>
    <property type="match status" value="1"/>
</dbReference>
<keyword evidence="9" id="KW-1185">Reference proteome</keyword>
<evidence type="ECO:0000259" key="7">
    <source>
        <dbReference type="Pfam" id="PF00890"/>
    </source>
</evidence>
<organism evidence="8 9">
    <name type="scientific">Slackia piriformis YIT 12062</name>
    <dbReference type="NCBI Taxonomy" id="742818"/>
    <lineage>
        <taxon>Bacteria</taxon>
        <taxon>Bacillati</taxon>
        <taxon>Actinomycetota</taxon>
        <taxon>Coriobacteriia</taxon>
        <taxon>Eggerthellales</taxon>
        <taxon>Eggerthellaceae</taxon>
        <taxon>Slackia</taxon>
    </lineage>
</organism>
<dbReference type="InterPro" id="IPR019546">
    <property type="entry name" value="TAT_signal_bac_arc"/>
</dbReference>
<dbReference type="PATRIC" id="fig|742818.3.peg.1753"/>
<feature type="signal peptide" evidence="6">
    <location>
        <begin position="1"/>
        <end position="26"/>
    </location>
</feature>
<dbReference type="PANTHER" id="PTHR43400">
    <property type="entry name" value="FUMARATE REDUCTASE"/>
    <property type="match status" value="1"/>
</dbReference>
<reference evidence="8 9" key="1">
    <citation type="submission" date="2012-08" db="EMBL/GenBank/DDBJ databases">
        <title>The Genome Sequence of Slackia piriformis YIT 12062.</title>
        <authorList>
            <consortium name="The Broad Institute Genome Sequencing Platform"/>
            <person name="Earl A."/>
            <person name="Ward D."/>
            <person name="Feldgarden M."/>
            <person name="Gevers D."/>
            <person name="Morotomi M."/>
            <person name="Walker B."/>
            <person name="Young S.K."/>
            <person name="Zeng Q."/>
            <person name="Gargeya S."/>
            <person name="Fitzgerald M."/>
            <person name="Haas B."/>
            <person name="Abouelleil A."/>
            <person name="Alvarado L."/>
            <person name="Arachchi H.M."/>
            <person name="Berlin A.M."/>
            <person name="Chapman S.B."/>
            <person name="Goldberg J."/>
            <person name="Griggs A."/>
            <person name="Gujja S."/>
            <person name="Hansen M."/>
            <person name="Howarth C."/>
            <person name="Imamovic A."/>
            <person name="Larimer J."/>
            <person name="McCowen C."/>
            <person name="Montmayeur A."/>
            <person name="Murphy C."/>
            <person name="Neiman D."/>
            <person name="Pearson M."/>
            <person name="Priest M."/>
            <person name="Roberts A."/>
            <person name="Saif S."/>
            <person name="Shea T."/>
            <person name="Sisk P."/>
            <person name="Sykes S."/>
            <person name="Wortman J."/>
            <person name="Nusbaum C."/>
            <person name="Birren B."/>
        </authorList>
    </citation>
    <scope>NUCLEOTIDE SEQUENCE [LARGE SCALE GENOMIC DNA]</scope>
    <source>
        <strain evidence="8 9">YIT 12062</strain>
    </source>
</reference>
<dbReference type="InterPro" id="IPR003953">
    <property type="entry name" value="FAD-dep_OxRdtase_2_FAD-bd"/>
</dbReference>
<proteinExistence type="predicted"/>